<evidence type="ECO:0000313" key="3">
    <source>
        <dbReference type="EnsemblPlants" id="TuG1812G0500000589.01.T01"/>
    </source>
</evidence>
<feature type="region of interest" description="Disordered" evidence="1">
    <location>
        <begin position="117"/>
        <end position="137"/>
    </location>
</feature>
<dbReference type="Gramene" id="TuG1812G0500000589.01.T01">
    <property type="protein sequence ID" value="TuG1812G0500000589.01.T01"/>
    <property type="gene ID" value="TuG1812G0500000589.01"/>
</dbReference>
<dbReference type="AlphaFoldDB" id="A0A8R7QAF7"/>
<keyword evidence="2" id="KW-0472">Membrane</keyword>
<reference evidence="3" key="3">
    <citation type="submission" date="2022-06" db="UniProtKB">
        <authorList>
            <consortium name="EnsemblPlants"/>
        </authorList>
    </citation>
    <scope>IDENTIFICATION</scope>
</reference>
<protein>
    <submittedName>
        <fullName evidence="3">Uncharacterized protein</fullName>
    </submittedName>
</protein>
<feature type="transmembrane region" description="Helical" evidence="2">
    <location>
        <begin position="151"/>
        <end position="176"/>
    </location>
</feature>
<keyword evidence="2" id="KW-1133">Transmembrane helix</keyword>
<evidence type="ECO:0000256" key="2">
    <source>
        <dbReference type="SAM" id="Phobius"/>
    </source>
</evidence>
<sequence>MGRVCRWLRKGGSSLTWSSMRSFWMSPAPAILEGKGCDKRRRRCLGSNNPSMMRSKASWWCIGAGGGGGPVLFVLKTYEMVDSPSTEAAVWWSDALDTAFMVWCLLEFASSSTEISPVSSMSPPPPPPPPTPSLTESLRTPSNLGQVCADLGFKICACAGNLLVGVGLGFICQIYWSWH</sequence>
<keyword evidence="4" id="KW-1185">Reference proteome</keyword>
<evidence type="ECO:0000256" key="1">
    <source>
        <dbReference type="SAM" id="MobiDB-lite"/>
    </source>
</evidence>
<evidence type="ECO:0000313" key="4">
    <source>
        <dbReference type="Proteomes" id="UP000015106"/>
    </source>
</evidence>
<organism evidence="3 4">
    <name type="scientific">Triticum urartu</name>
    <name type="common">Red wild einkorn</name>
    <name type="synonym">Crithodium urartu</name>
    <dbReference type="NCBI Taxonomy" id="4572"/>
    <lineage>
        <taxon>Eukaryota</taxon>
        <taxon>Viridiplantae</taxon>
        <taxon>Streptophyta</taxon>
        <taxon>Embryophyta</taxon>
        <taxon>Tracheophyta</taxon>
        <taxon>Spermatophyta</taxon>
        <taxon>Magnoliopsida</taxon>
        <taxon>Liliopsida</taxon>
        <taxon>Poales</taxon>
        <taxon>Poaceae</taxon>
        <taxon>BOP clade</taxon>
        <taxon>Pooideae</taxon>
        <taxon>Triticodae</taxon>
        <taxon>Triticeae</taxon>
        <taxon>Triticinae</taxon>
        <taxon>Triticum</taxon>
    </lineage>
</organism>
<feature type="compositionally biased region" description="Pro residues" evidence="1">
    <location>
        <begin position="122"/>
        <end position="132"/>
    </location>
</feature>
<dbReference type="EnsemblPlants" id="TuG1812G0500000589.01.T01">
    <property type="protein sequence ID" value="TuG1812G0500000589.01.T01"/>
    <property type="gene ID" value="TuG1812G0500000589.01"/>
</dbReference>
<name>A0A8R7QAF7_TRIUA</name>
<dbReference type="Proteomes" id="UP000015106">
    <property type="component" value="Chromosome 5"/>
</dbReference>
<keyword evidence="2" id="KW-0812">Transmembrane</keyword>
<reference evidence="4" key="1">
    <citation type="journal article" date="2013" name="Nature">
        <title>Draft genome of the wheat A-genome progenitor Triticum urartu.</title>
        <authorList>
            <person name="Ling H.Q."/>
            <person name="Zhao S."/>
            <person name="Liu D."/>
            <person name="Wang J."/>
            <person name="Sun H."/>
            <person name="Zhang C."/>
            <person name="Fan H."/>
            <person name="Li D."/>
            <person name="Dong L."/>
            <person name="Tao Y."/>
            <person name="Gao C."/>
            <person name="Wu H."/>
            <person name="Li Y."/>
            <person name="Cui Y."/>
            <person name="Guo X."/>
            <person name="Zheng S."/>
            <person name="Wang B."/>
            <person name="Yu K."/>
            <person name="Liang Q."/>
            <person name="Yang W."/>
            <person name="Lou X."/>
            <person name="Chen J."/>
            <person name="Feng M."/>
            <person name="Jian J."/>
            <person name="Zhang X."/>
            <person name="Luo G."/>
            <person name="Jiang Y."/>
            <person name="Liu J."/>
            <person name="Wang Z."/>
            <person name="Sha Y."/>
            <person name="Zhang B."/>
            <person name="Wu H."/>
            <person name="Tang D."/>
            <person name="Shen Q."/>
            <person name="Xue P."/>
            <person name="Zou S."/>
            <person name="Wang X."/>
            <person name="Liu X."/>
            <person name="Wang F."/>
            <person name="Yang Y."/>
            <person name="An X."/>
            <person name="Dong Z."/>
            <person name="Zhang K."/>
            <person name="Zhang X."/>
            <person name="Luo M.C."/>
            <person name="Dvorak J."/>
            <person name="Tong Y."/>
            <person name="Wang J."/>
            <person name="Yang H."/>
            <person name="Li Z."/>
            <person name="Wang D."/>
            <person name="Zhang A."/>
            <person name="Wang J."/>
        </authorList>
    </citation>
    <scope>NUCLEOTIDE SEQUENCE</scope>
    <source>
        <strain evidence="4">cv. G1812</strain>
    </source>
</reference>
<reference evidence="3" key="2">
    <citation type="submission" date="2018-03" db="EMBL/GenBank/DDBJ databases">
        <title>The Triticum urartu genome reveals the dynamic nature of wheat genome evolution.</title>
        <authorList>
            <person name="Ling H."/>
            <person name="Ma B."/>
            <person name="Shi X."/>
            <person name="Liu H."/>
            <person name="Dong L."/>
            <person name="Sun H."/>
            <person name="Cao Y."/>
            <person name="Gao Q."/>
            <person name="Zheng S."/>
            <person name="Li Y."/>
            <person name="Yu Y."/>
            <person name="Du H."/>
            <person name="Qi M."/>
            <person name="Li Y."/>
            <person name="Yu H."/>
            <person name="Cui Y."/>
            <person name="Wang N."/>
            <person name="Chen C."/>
            <person name="Wu H."/>
            <person name="Zhao Y."/>
            <person name="Zhang J."/>
            <person name="Li Y."/>
            <person name="Zhou W."/>
            <person name="Zhang B."/>
            <person name="Hu W."/>
            <person name="Eijk M."/>
            <person name="Tang J."/>
            <person name="Witsenboer H."/>
            <person name="Zhao S."/>
            <person name="Li Z."/>
            <person name="Zhang A."/>
            <person name="Wang D."/>
            <person name="Liang C."/>
        </authorList>
    </citation>
    <scope>NUCLEOTIDE SEQUENCE [LARGE SCALE GENOMIC DNA]</scope>
    <source>
        <strain evidence="3">cv. G1812</strain>
    </source>
</reference>
<proteinExistence type="predicted"/>
<accession>A0A8R7QAF7</accession>